<dbReference type="EMBL" id="JASOPW010000001">
    <property type="protein sequence ID" value="MDK7297614.1"/>
    <property type="molecule type" value="Genomic_DNA"/>
</dbReference>
<sequence length="201" mass="23712">MIDRDQRHPSVIAWSLFNEPESTTQESYDYFKDIFAFARKLDPQNRPYTGTLVMGSGPKVDKLHPLCDFVCLNRYYGWYVAGGPEIVNAKKMLEDELDGWQNLKLNKPFVFTEFGADTLSSSHRLPDEMWSQEYQNEYYQMYFDIFKKYPFICGELVWNFADFKTSEGIMRVGGNDKGIFTRDREPKDIAFTLKKRWQQLN</sequence>
<dbReference type="SUPFAM" id="SSF51445">
    <property type="entry name" value="(Trans)glycosidases"/>
    <property type="match status" value="1"/>
</dbReference>
<dbReference type="Pfam" id="PF02836">
    <property type="entry name" value="Glyco_hydro_2_C"/>
    <property type="match status" value="1"/>
</dbReference>
<comment type="similarity">
    <text evidence="1">Belongs to the glycosyl hydrolase 2 family.</text>
</comment>
<accession>A0ABD4ZGL6</accession>
<evidence type="ECO:0000313" key="4">
    <source>
        <dbReference type="Proteomes" id="UP001230232"/>
    </source>
</evidence>
<protein>
    <submittedName>
        <fullName evidence="3">Glycoside hydrolase family 2 TIM barrel-domain containing protein</fullName>
    </submittedName>
</protein>
<comment type="caution">
    <text evidence="3">The sequence shown here is derived from an EMBL/GenBank/DDBJ whole genome shotgun (WGS) entry which is preliminary data.</text>
</comment>
<dbReference type="PANTHER" id="PTHR10066">
    <property type="entry name" value="BETA-GLUCURONIDASE"/>
    <property type="match status" value="1"/>
</dbReference>
<evidence type="ECO:0000259" key="2">
    <source>
        <dbReference type="Pfam" id="PF02836"/>
    </source>
</evidence>
<dbReference type="InterPro" id="IPR017853">
    <property type="entry name" value="GH"/>
</dbReference>
<evidence type="ECO:0000256" key="1">
    <source>
        <dbReference type="ARBA" id="ARBA00007401"/>
    </source>
</evidence>
<name>A0ABD4ZGL6_9LACO</name>
<dbReference type="RefSeq" id="WP_020806968.1">
    <property type="nucleotide sequence ID" value="NZ_JASOOX010000002.1"/>
</dbReference>
<feature type="domain" description="Glycoside hydrolase family 2 catalytic" evidence="2">
    <location>
        <begin position="1"/>
        <end position="200"/>
    </location>
</feature>
<dbReference type="Proteomes" id="UP001230232">
    <property type="component" value="Unassembled WGS sequence"/>
</dbReference>
<dbReference type="InterPro" id="IPR006103">
    <property type="entry name" value="Glyco_hydro_2_cat"/>
</dbReference>
<dbReference type="Gene3D" id="3.20.20.80">
    <property type="entry name" value="Glycosidases"/>
    <property type="match status" value="1"/>
</dbReference>
<dbReference type="GO" id="GO:0016787">
    <property type="term" value="F:hydrolase activity"/>
    <property type="evidence" value="ECO:0007669"/>
    <property type="project" value="UniProtKB-KW"/>
</dbReference>
<evidence type="ECO:0000313" key="3">
    <source>
        <dbReference type="EMBL" id="MDK7297614.1"/>
    </source>
</evidence>
<proteinExistence type="inferred from homology"/>
<dbReference type="AlphaFoldDB" id="A0ABD4ZGL6"/>
<gene>
    <name evidence="3" type="ORF">QP478_00105</name>
</gene>
<keyword evidence="3" id="KW-0378">Hydrolase</keyword>
<reference evidence="3 4" key="1">
    <citation type="submission" date="2023-05" db="EMBL/GenBank/DDBJ databases">
        <title>Cataloging the Phylogenetic Diversity of Human Bladder Bacteria.</title>
        <authorList>
            <person name="Du J."/>
        </authorList>
    </citation>
    <scope>NUCLEOTIDE SEQUENCE [LARGE SCALE GENOMIC DNA]</scope>
    <source>
        <strain evidence="3 4">UMB0725</strain>
    </source>
</reference>
<organism evidence="3 4">
    <name type="scientific">Lactobacillus paragasseri</name>
    <dbReference type="NCBI Taxonomy" id="2107999"/>
    <lineage>
        <taxon>Bacteria</taxon>
        <taxon>Bacillati</taxon>
        <taxon>Bacillota</taxon>
        <taxon>Bacilli</taxon>
        <taxon>Lactobacillales</taxon>
        <taxon>Lactobacillaceae</taxon>
        <taxon>Lactobacillus</taxon>
    </lineage>
</organism>
<dbReference type="PANTHER" id="PTHR10066:SF67">
    <property type="entry name" value="BETA-GLUCURONIDASE"/>
    <property type="match status" value="1"/>
</dbReference>